<dbReference type="Gene3D" id="1.10.150.240">
    <property type="entry name" value="Putative phosphatase, domain 2"/>
    <property type="match status" value="1"/>
</dbReference>
<dbReference type="InterPro" id="IPR023214">
    <property type="entry name" value="HAD_sf"/>
</dbReference>
<keyword evidence="2" id="KW-1185">Reference proteome</keyword>
<dbReference type="PANTHER" id="PTHR18901">
    <property type="entry name" value="2-DEOXYGLUCOSE-6-PHOSPHATE PHOSPHATASE 2"/>
    <property type="match status" value="1"/>
</dbReference>
<dbReference type="InterPro" id="IPR023198">
    <property type="entry name" value="PGP-like_dom2"/>
</dbReference>
<dbReference type="Gene3D" id="3.40.50.1000">
    <property type="entry name" value="HAD superfamily/HAD-like"/>
    <property type="match status" value="1"/>
</dbReference>
<proteinExistence type="predicted"/>
<reference evidence="2" key="1">
    <citation type="journal article" date="2019" name="Int. J. Syst. Evol. Microbiol.">
        <title>The Global Catalogue of Microorganisms (GCM) 10K type strain sequencing project: providing services to taxonomists for standard genome sequencing and annotation.</title>
        <authorList>
            <consortium name="The Broad Institute Genomics Platform"/>
            <consortium name="The Broad Institute Genome Sequencing Center for Infectious Disease"/>
            <person name="Wu L."/>
            <person name="Ma J."/>
        </authorList>
    </citation>
    <scope>NUCLEOTIDE SEQUENCE [LARGE SCALE GENOMIC DNA]</scope>
    <source>
        <strain evidence="2">CECT 7131</strain>
    </source>
</reference>
<protein>
    <submittedName>
        <fullName evidence="1">HAD family phosphatase</fullName>
    </submittedName>
</protein>
<dbReference type="InterPro" id="IPR036412">
    <property type="entry name" value="HAD-like_sf"/>
</dbReference>
<accession>A0ABT8A089</accession>
<sequence>MPIRPAAVVFDMDGLLFDSEALYREAFFVAARDLGHRFTTEDFLELVGRPWTANRATLQARLDGTGDADALKSVWMRHYEAKRASLALKAGVAELLDRLDELGLPRAICTSSSHADVRYNLALHRLGGRFNAVVAAGDYARGKPAPDAFLRAAEVLGVAAGDCLALEDSHNGVRAAAAAGMCTVMVPDLLSATEEVRALCHCVAASLHDVRALLG</sequence>
<comment type="caution">
    <text evidence="1">The sequence shown here is derived from an EMBL/GenBank/DDBJ whole genome shotgun (WGS) entry which is preliminary data.</text>
</comment>
<evidence type="ECO:0000313" key="1">
    <source>
        <dbReference type="EMBL" id="MDN3563118.1"/>
    </source>
</evidence>
<dbReference type="InterPro" id="IPR006439">
    <property type="entry name" value="HAD-SF_hydro_IA"/>
</dbReference>
<dbReference type="RefSeq" id="WP_290314851.1">
    <property type="nucleotide sequence ID" value="NZ_JAUFPN010000015.1"/>
</dbReference>
<name>A0ABT8A089_9PROT</name>
<organism evidence="1 2">
    <name type="scientific">Paeniroseomonas aquatica</name>
    <dbReference type="NCBI Taxonomy" id="373043"/>
    <lineage>
        <taxon>Bacteria</taxon>
        <taxon>Pseudomonadati</taxon>
        <taxon>Pseudomonadota</taxon>
        <taxon>Alphaproteobacteria</taxon>
        <taxon>Acetobacterales</taxon>
        <taxon>Acetobacteraceae</taxon>
        <taxon>Paeniroseomonas</taxon>
    </lineage>
</organism>
<dbReference type="Proteomes" id="UP001529369">
    <property type="component" value="Unassembled WGS sequence"/>
</dbReference>
<gene>
    <name evidence="1" type="ORF">QWZ14_01840</name>
</gene>
<dbReference type="EMBL" id="JAUFPN010000015">
    <property type="protein sequence ID" value="MDN3563118.1"/>
    <property type="molecule type" value="Genomic_DNA"/>
</dbReference>
<evidence type="ECO:0000313" key="2">
    <source>
        <dbReference type="Proteomes" id="UP001529369"/>
    </source>
</evidence>
<dbReference type="NCBIfam" id="TIGR01509">
    <property type="entry name" value="HAD-SF-IA-v3"/>
    <property type="match status" value="1"/>
</dbReference>
<dbReference type="SFLD" id="SFLDG01129">
    <property type="entry name" value="C1.5:_HAD__Beta-PGM__Phosphata"/>
    <property type="match status" value="1"/>
</dbReference>
<dbReference type="Pfam" id="PF00702">
    <property type="entry name" value="Hydrolase"/>
    <property type="match status" value="1"/>
</dbReference>
<dbReference type="SFLD" id="SFLDS00003">
    <property type="entry name" value="Haloacid_Dehalogenase"/>
    <property type="match status" value="1"/>
</dbReference>
<dbReference type="PANTHER" id="PTHR18901:SF38">
    <property type="entry name" value="PSEUDOURIDINE-5'-PHOSPHATASE"/>
    <property type="match status" value="1"/>
</dbReference>
<dbReference type="SUPFAM" id="SSF56784">
    <property type="entry name" value="HAD-like"/>
    <property type="match status" value="1"/>
</dbReference>